<dbReference type="Pfam" id="PF00407">
    <property type="entry name" value="Bet_v_1"/>
    <property type="match status" value="1"/>
</dbReference>
<organism evidence="2 3">
    <name type="scientific">Trifolium medium</name>
    <dbReference type="NCBI Taxonomy" id="97028"/>
    <lineage>
        <taxon>Eukaryota</taxon>
        <taxon>Viridiplantae</taxon>
        <taxon>Streptophyta</taxon>
        <taxon>Embryophyta</taxon>
        <taxon>Tracheophyta</taxon>
        <taxon>Spermatophyta</taxon>
        <taxon>Magnoliopsida</taxon>
        <taxon>eudicotyledons</taxon>
        <taxon>Gunneridae</taxon>
        <taxon>Pentapetalae</taxon>
        <taxon>rosids</taxon>
        <taxon>fabids</taxon>
        <taxon>Fabales</taxon>
        <taxon>Fabaceae</taxon>
        <taxon>Papilionoideae</taxon>
        <taxon>50 kb inversion clade</taxon>
        <taxon>NPAAA clade</taxon>
        <taxon>Hologalegina</taxon>
        <taxon>IRL clade</taxon>
        <taxon>Trifolieae</taxon>
        <taxon>Trifolium</taxon>
    </lineage>
</organism>
<dbReference type="EMBL" id="LXQA010292300">
    <property type="protein sequence ID" value="MCI41437.1"/>
    <property type="molecule type" value="Genomic_DNA"/>
</dbReference>
<dbReference type="InterPro" id="IPR000916">
    <property type="entry name" value="Bet_v_I/MLP"/>
</dbReference>
<sequence>GDHAAVKWTIEYEKKNENIDPPNGWMEYLSKGTRDIDGHLFKGEKVAL</sequence>
<accession>A0A392RZ55</accession>
<evidence type="ECO:0000313" key="2">
    <source>
        <dbReference type="EMBL" id="MCI41437.1"/>
    </source>
</evidence>
<dbReference type="GO" id="GO:0006952">
    <property type="term" value="P:defense response"/>
    <property type="evidence" value="ECO:0007669"/>
    <property type="project" value="InterPro"/>
</dbReference>
<dbReference type="AlphaFoldDB" id="A0A392RZ55"/>
<proteinExistence type="predicted"/>
<reference evidence="2 3" key="1">
    <citation type="journal article" date="2018" name="Front. Plant Sci.">
        <title>Red Clover (Trifolium pratense) and Zigzag Clover (T. medium) - A Picture of Genomic Similarities and Differences.</title>
        <authorList>
            <person name="Dluhosova J."/>
            <person name="Istvanek J."/>
            <person name="Nedelnik J."/>
            <person name="Repkova J."/>
        </authorList>
    </citation>
    <scope>NUCLEOTIDE SEQUENCE [LARGE SCALE GENOMIC DNA]</scope>
    <source>
        <strain evidence="3">cv. 10/8</strain>
        <tissue evidence="2">Leaf</tissue>
    </source>
</reference>
<keyword evidence="3" id="KW-1185">Reference proteome</keyword>
<protein>
    <submittedName>
        <fullName evidence="2">MLP-like protein</fullName>
    </submittedName>
</protein>
<dbReference type="Gene3D" id="3.30.530.20">
    <property type="match status" value="1"/>
</dbReference>
<feature type="domain" description="Bet v I/Major latex protein" evidence="1">
    <location>
        <begin position="2"/>
        <end position="42"/>
    </location>
</feature>
<comment type="caution">
    <text evidence="2">The sequence shown here is derived from an EMBL/GenBank/DDBJ whole genome shotgun (WGS) entry which is preliminary data.</text>
</comment>
<evidence type="ECO:0000259" key="1">
    <source>
        <dbReference type="Pfam" id="PF00407"/>
    </source>
</evidence>
<dbReference type="Proteomes" id="UP000265520">
    <property type="component" value="Unassembled WGS sequence"/>
</dbReference>
<name>A0A392RZ55_9FABA</name>
<feature type="non-terminal residue" evidence="2">
    <location>
        <position position="1"/>
    </location>
</feature>
<dbReference type="InterPro" id="IPR023393">
    <property type="entry name" value="START-like_dom_sf"/>
</dbReference>
<evidence type="ECO:0000313" key="3">
    <source>
        <dbReference type="Proteomes" id="UP000265520"/>
    </source>
</evidence>
<dbReference type="SUPFAM" id="SSF55961">
    <property type="entry name" value="Bet v1-like"/>
    <property type="match status" value="1"/>
</dbReference>